<evidence type="ECO:0000313" key="1">
    <source>
        <dbReference type="EMBL" id="KAK9844904.1"/>
    </source>
</evidence>
<name>A0AAW1SF49_9CHLO</name>
<keyword evidence="2" id="KW-1185">Reference proteome</keyword>
<reference evidence="1 2" key="1">
    <citation type="journal article" date="2024" name="Nat. Commun.">
        <title>Phylogenomics reveals the evolutionary origins of lichenization in chlorophyte algae.</title>
        <authorList>
            <person name="Puginier C."/>
            <person name="Libourel C."/>
            <person name="Otte J."/>
            <person name="Skaloud P."/>
            <person name="Haon M."/>
            <person name="Grisel S."/>
            <person name="Petersen M."/>
            <person name="Berrin J.G."/>
            <person name="Delaux P.M."/>
            <person name="Dal Grande F."/>
            <person name="Keller J."/>
        </authorList>
    </citation>
    <scope>NUCLEOTIDE SEQUENCE [LARGE SCALE GENOMIC DNA]</scope>
    <source>
        <strain evidence="1 2">SAG 2145</strain>
    </source>
</reference>
<proteinExistence type="predicted"/>
<organism evidence="1 2">
    <name type="scientific">Apatococcus lobatus</name>
    <dbReference type="NCBI Taxonomy" id="904363"/>
    <lineage>
        <taxon>Eukaryota</taxon>
        <taxon>Viridiplantae</taxon>
        <taxon>Chlorophyta</taxon>
        <taxon>core chlorophytes</taxon>
        <taxon>Trebouxiophyceae</taxon>
        <taxon>Chlorellales</taxon>
        <taxon>Chlorellaceae</taxon>
        <taxon>Apatococcus</taxon>
    </lineage>
</organism>
<protein>
    <submittedName>
        <fullName evidence="1">Uncharacterized protein</fullName>
    </submittedName>
</protein>
<comment type="caution">
    <text evidence="1">The sequence shown here is derived from an EMBL/GenBank/DDBJ whole genome shotgun (WGS) entry which is preliminary data.</text>
</comment>
<dbReference type="AlphaFoldDB" id="A0AAW1SF49"/>
<dbReference type="EMBL" id="JALJOS010000001">
    <property type="protein sequence ID" value="KAK9844904.1"/>
    <property type="molecule type" value="Genomic_DNA"/>
</dbReference>
<dbReference type="Proteomes" id="UP001438707">
    <property type="component" value="Unassembled WGS sequence"/>
</dbReference>
<gene>
    <name evidence="1" type="ORF">WJX74_008450</name>
</gene>
<evidence type="ECO:0000313" key="2">
    <source>
        <dbReference type="Proteomes" id="UP001438707"/>
    </source>
</evidence>
<sequence length="157" mass="16301">MCSTSELIGFDDLSDGDTVPAGYSGFNWANLFVTSGSDYDITPNAVAAGTVSPYNVASAIGGTMVTMTLAVQPQFDAISVYVAVTSNGSQLTFTGTLLGVTLYTSVVTASDSMATFVQLNFLNIDRLAVAITNTGTPGPLRDAFIFDDFSVNLHGAS</sequence>
<accession>A0AAW1SF49</accession>